<accession>A0A6L2K1K6</accession>
<dbReference type="InterPro" id="IPR012337">
    <property type="entry name" value="RNaseH-like_sf"/>
</dbReference>
<proteinExistence type="predicted"/>
<organism evidence="4">
    <name type="scientific">Tanacetum cinerariifolium</name>
    <name type="common">Dalmatian daisy</name>
    <name type="synonym">Chrysanthemum cinerariifolium</name>
    <dbReference type="NCBI Taxonomy" id="118510"/>
    <lineage>
        <taxon>Eukaryota</taxon>
        <taxon>Viridiplantae</taxon>
        <taxon>Streptophyta</taxon>
        <taxon>Embryophyta</taxon>
        <taxon>Tracheophyta</taxon>
        <taxon>Spermatophyta</taxon>
        <taxon>Magnoliopsida</taxon>
        <taxon>eudicotyledons</taxon>
        <taxon>Gunneridae</taxon>
        <taxon>Pentapetalae</taxon>
        <taxon>asterids</taxon>
        <taxon>campanulids</taxon>
        <taxon>Asterales</taxon>
        <taxon>Asteraceae</taxon>
        <taxon>Asteroideae</taxon>
        <taxon>Anthemideae</taxon>
        <taxon>Anthemidinae</taxon>
        <taxon>Tanacetum</taxon>
    </lineage>
</organism>
<dbReference type="InterPro" id="IPR013103">
    <property type="entry name" value="RVT_2"/>
</dbReference>
<sequence>MEEYIRLEEEKARRRGKVYKWETATYDKIWYDEDVHDLISVENEFSAIVFNDALTSEVEFSCEPTIIIMEYLLKISKKACILELKRRYFEDYYSDILYVIFIKEDTVYLCLYFTKDHEGNKINTSYPEKINTRGQEVQLTATCTNYVLSNNCFAGCVLSSEDLRPNGEALRKCILRGPYKPTTVLVQAVDSTNDSPAILEHTTVKTPMNMSPENKAHFKAEKEAIHLILTGIGDEIYSTPEWSRFVAIVKQQHKLDEVSYRKLFEILKQCQKEVNELHAERLARNANPLALVATAQANQDPYYQTSRSHKSYAPSSKPSIPTRSHTSTRHKGKEIAKPITPLPKITSEEDSDHEQAQRDKDMQKNLALISKKPKRVKDSAYHKEKMLLCKQAEQGVPLQSEKYDWLVDTDEEFDEQELEAHYNYMAKIHEVPTADTDTDSEPVEKVQNDAGYNVFANDLQHSEQFKSASNTCLVETDDSNVIPDSPDMCEDDIQNDQNDVESDDKRVALANLIANLKFYVNEYKKIQKQLKKANTTLAQELKDCKTILVETRVNYKTNVSRPQHRSNQLKDKVLSNNSQVKLKKTQVEVHHGIPSVSNKKKSVTTCNLKLLCNFVEKFLGTVHFGNDQFEPILSYADLVQGNVTINRVYYIEGLNHNLFSVGQFCDADLEVAFRKSTCFVRDLQGYSTQSKGYRVYNKRTGMIVESIHIRFHKIKGVSKTSISNDTSGLVPQRQKASNYDNSYPVPQRQDVSSLAYAHVPSQQDLDLLSGPLYDEFFNTDHPLEQVRGNPSRPVKTRRQLATDPEMCMFALTVSTTEVKNIKEAMADSTWIEAMQEELHQFDRLQFWELGSSFGLTAFPYVHHTGCIDSHKSNSGGIQFRGDKLVSWMSKKQNCTAISSAEIEYVELSTSCAQVMWIRIQLQDYGFNSNKIPLYCDSQSAIAISCNRVQHFHTKHIHTRYHFIKEQVENDIIELYFVKTEYQLADMFTKAIPEDRFKYLVRRIEHLSDTYVFTMKIEILLEPTSNKILVAESDSITLAHAQTTKTYQASRFKNQESSNTKTKTSANSDKQDLPQDIKYIVPTNRVIVPTGRYIVHTGRVIVPIGRYVVPAATLDFKNVYYVKELQQFNLFSISQICDKKNQVLFTDTECLVLSKDLQLPDNSMMILKVPRKHNLYTINLNDLSSKGNLACLVVYASFDESLKWHRRMAHVNYKNINRLVKGNLVRGLPSKLFKNGHTCIVCCKDLFGPTSIRSIDHKYYCLVITDDYKNQLNIKVKAISCDNDTKFENAQMIDLYGSKGIKMEYSNPRTLQQNEVVKRKNKALIEAARTMLANSKLLTMLWTEAVRTAWYVLNRVSVTSPYNKTPYALLTGNIPTVSHFKPFGCHVTILNTSDHLGKFNGKADEGYIVGYSANTPGDKVDDSPFPSADKIFQKELARLTVPTSNVPVPTGSLPVHTSSIPVPAAAIMVPADDVLVHSSSSTDSIFNGEPITRFHCPSDLGNHNLSLGIFSSLSYDDEFDTALNNVASSMEVSPVATKRINTIHPQSQIISDPTFVVQKQSKVLIDFPNGHHQEEGIDYDEVFAPVARIEAIRLFLAFTSYMGFLVYQMDVKSAFLYGRIEEEVYVTQPKGFVDPRHPKKVYKVVKALYRLHQAPRAWTATTPYKAPKPNSKNESDSHVNLHLYRSMIAYSDSDYARENKDRKSTTGGCQFLGRRLISWQCKKQTIMATSSTEAEYVAAANCCGQLWSTATLRAPELGPPAILATIDKTPYTITKELVRSRLQLADDGGVTNLPILDIYSGMDNLGYVPEGKLTFFKKKFSPQGMVSNIRNAKKFLMYPKMLQIILVALVLEHDHRFDQHETTTGSFPSRNNAPLRGDFHLSPPRSSHTPPVGCRGKLVKKVKTLEVKLKTKKRKMVVSDSDQEDGTTQNVDLDALRALANAAVAVDSDIPSGHTSYVPTASPCAPPAGPTGPFEVPPAGLTGTSEVPFAPFAIPPGASDAPTGALNVSTATSAVPADSLKVPATVPTNSPYVPAGVSSKGKYPMVEEDFPFRAMTFRQMEEHRLGEEATKRLHEEEMSEMKRERAEAKRKRKQEVLESAKFYNEADWLNIRAQLEANASLSKTLLGDDRPGPVVDEPSIKRSKSPEASTPSIPEVSISPAVTSTPSSRTRQKSLGRMPMHKPKSTLPNLDLDAPSQTFLKVVIDEDSDDEDSIDEVWSAVVGWELLSTPLDRQDLMKLYGLVVQYYDHHPAAGAGLLFWGDLHVLFDSQAVGKGSCIWNNQNQWEIISWRLYTLLNLHVLEIVFGEVLSMFTDVSYPLSVELMKKMLMHKLEIDSDFVGNDLTITEQLIQFIKTQLVAAQASSSIPDDHVVDFHYMDDARDIWNAVKARFSGNAKSKKMRKSMLKQEFSEFRISKAEGLHKRSQDAGDGGEFALMGITSEFKLTGTRLKLWKTKESSSTNQLTFKDKIRVLSIELENTFNLLKHSERINADVKTAKKDLQTKLDNHLARTEKKNKLGWDDSAFSVFTTTSKDVKGRPIFHSDKSSKDNTNDLASSDSSLKSSKHKPTNSTSYASTSSVSTSVNEAEIKLNVGTPIKESISVQDLPIFTCKSFDKNEHTSRTSCNKNGYSNKKAGHFKKYASSFSKLCFVCGSATHRIKDCDFYEKQMANTTVGIGVGPAVRPQPVPTGKPKVTPVLTGRPNRPFPVPTDRGYSPLVISG</sequence>
<feature type="compositionally biased region" description="Polar residues" evidence="2">
    <location>
        <begin position="313"/>
        <end position="325"/>
    </location>
</feature>
<dbReference type="InterPro" id="IPR001584">
    <property type="entry name" value="Integrase_cat-core"/>
</dbReference>
<evidence type="ECO:0000259" key="3">
    <source>
        <dbReference type="PROSITE" id="PS50994"/>
    </source>
</evidence>
<feature type="compositionally biased region" description="Basic and acidic residues" evidence="2">
    <location>
        <begin position="2537"/>
        <end position="2549"/>
    </location>
</feature>
<dbReference type="InterPro" id="IPR036397">
    <property type="entry name" value="RNaseH_sf"/>
</dbReference>
<evidence type="ECO:0000313" key="4">
    <source>
        <dbReference type="EMBL" id="GEU42760.1"/>
    </source>
</evidence>
<feature type="domain" description="Integrase catalytic" evidence="3">
    <location>
        <begin position="1276"/>
        <end position="1373"/>
    </location>
</feature>
<feature type="region of interest" description="Disordered" evidence="2">
    <location>
        <begin position="2537"/>
        <end position="2576"/>
    </location>
</feature>
<feature type="region of interest" description="Disordered" evidence="2">
    <location>
        <begin position="2067"/>
        <end position="2092"/>
    </location>
</feature>
<feature type="region of interest" description="Disordered" evidence="2">
    <location>
        <begin position="1048"/>
        <end position="1069"/>
    </location>
</feature>
<feature type="coiled-coil region" evidence="1">
    <location>
        <begin position="509"/>
        <end position="543"/>
    </location>
</feature>
<keyword evidence="1" id="KW-0175">Coiled coil</keyword>
<evidence type="ECO:0000256" key="2">
    <source>
        <dbReference type="SAM" id="MobiDB-lite"/>
    </source>
</evidence>
<dbReference type="PANTHER" id="PTHR11439:SF483">
    <property type="entry name" value="PEPTIDE SYNTHASE GLIP-LIKE, PUTATIVE (AFU_ORTHOLOGUE AFUA_3G12920)-RELATED"/>
    <property type="match status" value="1"/>
</dbReference>
<dbReference type="InterPro" id="IPR057670">
    <property type="entry name" value="SH3_retrovirus"/>
</dbReference>
<dbReference type="GO" id="GO:0015074">
    <property type="term" value="P:DNA integration"/>
    <property type="evidence" value="ECO:0007669"/>
    <property type="project" value="InterPro"/>
</dbReference>
<feature type="compositionally biased region" description="Basic residues" evidence="2">
    <location>
        <begin position="2169"/>
        <end position="2183"/>
    </location>
</feature>
<feature type="region of interest" description="Disordered" evidence="2">
    <location>
        <begin position="2123"/>
        <end position="2188"/>
    </location>
</feature>
<evidence type="ECO:0000256" key="1">
    <source>
        <dbReference type="SAM" id="Coils"/>
    </source>
</evidence>
<dbReference type="GO" id="GO:0003676">
    <property type="term" value="F:nucleic acid binding"/>
    <property type="evidence" value="ECO:0007669"/>
    <property type="project" value="InterPro"/>
</dbReference>
<dbReference type="Pfam" id="PF25597">
    <property type="entry name" value="SH3_retrovirus"/>
    <property type="match status" value="1"/>
</dbReference>
<dbReference type="PANTHER" id="PTHR11439">
    <property type="entry name" value="GAG-POL-RELATED RETROTRANSPOSON"/>
    <property type="match status" value="1"/>
</dbReference>
<dbReference type="PROSITE" id="PS50994">
    <property type="entry name" value="INTEGRASE"/>
    <property type="match status" value="1"/>
</dbReference>
<gene>
    <name evidence="4" type="ORF">Tci_014738</name>
</gene>
<protein>
    <recommendedName>
        <fullName evidence="3">Integrase catalytic domain-containing protein</fullName>
    </recommendedName>
</protein>
<comment type="caution">
    <text evidence="4">The sequence shown here is derived from an EMBL/GenBank/DDBJ whole genome shotgun (WGS) entry which is preliminary data.</text>
</comment>
<feature type="compositionally biased region" description="Basic and acidic residues" evidence="2">
    <location>
        <begin position="2067"/>
        <end position="2086"/>
    </location>
</feature>
<dbReference type="Pfam" id="PF13976">
    <property type="entry name" value="gag_pre-integrs"/>
    <property type="match status" value="1"/>
</dbReference>
<dbReference type="InterPro" id="IPR025724">
    <property type="entry name" value="GAG-pre-integrase_dom"/>
</dbReference>
<feature type="compositionally biased region" description="Low complexity" evidence="2">
    <location>
        <begin position="2567"/>
        <end position="2576"/>
    </location>
</feature>
<feature type="region of interest" description="Disordered" evidence="2">
    <location>
        <begin position="301"/>
        <end position="360"/>
    </location>
</feature>
<reference evidence="4" key="1">
    <citation type="journal article" date="2019" name="Sci. Rep.">
        <title>Draft genome of Tanacetum cinerariifolium, the natural source of mosquito coil.</title>
        <authorList>
            <person name="Yamashiro T."/>
            <person name="Shiraishi A."/>
            <person name="Satake H."/>
            <person name="Nakayama K."/>
        </authorList>
    </citation>
    <scope>NUCLEOTIDE SEQUENCE</scope>
</reference>
<feature type="compositionally biased region" description="Low complexity" evidence="2">
    <location>
        <begin position="1056"/>
        <end position="1067"/>
    </location>
</feature>
<dbReference type="SUPFAM" id="SSF53098">
    <property type="entry name" value="Ribonuclease H-like"/>
    <property type="match status" value="1"/>
</dbReference>
<dbReference type="EMBL" id="BKCJ010001612">
    <property type="protein sequence ID" value="GEU42760.1"/>
    <property type="molecule type" value="Genomic_DNA"/>
</dbReference>
<dbReference type="Pfam" id="PF07727">
    <property type="entry name" value="RVT_2"/>
    <property type="match status" value="1"/>
</dbReference>
<feature type="compositionally biased region" description="Polar residues" evidence="2">
    <location>
        <begin position="2159"/>
        <end position="2168"/>
    </location>
</feature>
<dbReference type="Gene3D" id="3.30.420.10">
    <property type="entry name" value="Ribonuclease H-like superfamily/Ribonuclease H"/>
    <property type="match status" value="1"/>
</dbReference>
<feature type="region of interest" description="Disordered" evidence="2">
    <location>
        <begin position="720"/>
        <end position="741"/>
    </location>
</feature>
<feature type="region of interest" description="Disordered" evidence="2">
    <location>
        <begin position="2679"/>
        <end position="2710"/>
    </location>
</feature>
<feature type="compositionally biased region" description="Low complexity" evidence="2">
    <location>
        <begin position="2551"/>
        <end position="2560"/>
    </location>
</feature>
<dbReference type="CDD" id="cd09272">
    <property type="entry name" value="RNase_HI_RT_Ty1"/>
    <property type="match status" value="2"/>
</dbReference>
<name>A0A6L2K1K6_TANCI</name>
<feature type="compositionally biased region" description="Low complexity" evidence="2">
    <location>
        <begin position="2688"/>
        <end position="2697"/>
    </location>
</feature>